<protein>
    <submittedName>
        <fullName evidence="1">Uncharacterized protein</fullName>
    </submittedName>
</protein>
<gene>
    <name evidence="1" type="ORF">XELAEV_18035766mg</name>
</gene>
<dbReference type="AlphaFoldDB" id="A0A974HCC6"/>
<dbReference type="Proteomes" id="UP000694892">
    <property type="component" value="Chromosome 7L"/>
</dbReference>
<dbReference type="EMBL" id="CM004478">
    <property type="protein sequence ID" value="OCT72784.1"/>
    <property type="molecule type" value="Genomic_DNA"/>
</dbReference>
<reference evidence="2" key="1">
    <citation type="journal article" date="2016" name="Nature">
        <title>Genome evolution in the allotetraploid frog Xenopus laevis.</title>
        <authorList>
            <person name="Session A.M."/>
            <person name="Uno Y."/>
            <person name="Kwon T."/>
            <person name="Chapman J.A."/>
            <person name="Toyoda A."/>
            <person name="Takahashi S."/>
            <person name="Fukui A."/>
            <person name="Hikosaka A."/>
            <person name="Suzuki A."/>
            <person name="Kondo M."/>
            <person name="van Heeringen S.J."/>
            <person name="Quigley I."/>
            <person name="Heinz S."/>
            <person name="Ogino H."/>
            <person name="Ochi H."/>
            <person name="Hellsten U."/>
            <person name="Lyons J.B."/>
            <person name="Simakov O."/>
            <person name="Putnam N."/>
            <person name="Stites J."/>
            <person name="Kuroki Y."/>
            <person name="Tanaka T."/>
            <person name="Michiue T."/>
            <person name="Watanabe M."/>
            <person name="Bogdanovic O."/>
            <person name="Lister R."/>
            <person name="Georgiou G."/>
            <person name="Paranjpe S.S."/>
            <person name="van Kruijsbergen I."/>
            <person name="Shu S."/>
            <person name="Carlson J."/>
            <person name="Kinoshita T."/>
            <person name="Ohta Y."/>
            <person name="Mawaribuchi S."/>
            <person name="Jenkins J."/>
            <person name="Grimwood J."/>
            <person name="Schmutz J."/>
            <person name="Mitros T."/>
            <person name="Mozaffari S.V."/>
            <person name="Suzuki Y."/>
            <person name="Haramoto Y."/>
            <person name="Yamamoto T.S."/>
            <person name="Takagi C."/>
            <person name="Heald R."/>
            <person name="Miller K."/>
            <person name="Haudenschild C."/>
            <person name="Kitzman J."/>
            <person name="Nakayama T."/>
            <person name="Izutsu Y."/>
            <person name="Robert J."/>
            <person name="Fortriede J."/>
            <person name="Burns K."/>
            <person name="Lotay V."/>
            <person name="Karimi K."/>
            <person name="Yasuoka Y."/>
            <person name="Dichmann D.S."/>
            <person name="Flajnik M.F."/>
            <person name="Houston D.W."/>
            <person name="Shendure J."/>
            <person name="DuPasquier L."/>
            <person name="Vize P.D."/>
            <person name="Zorn A.M."/>
            <person name="Ito M."/>
            <person name="Marcotte E.M."/>
            <person name="Wallingford J.B."/>
            <person name="Ito Y."/>
            <person name="Asashima M."/>
            <person name="Ueno N."/>
            <person name="Matsuda Y."/>
            <person name="Veenstra G.J."/>
            <person name="Fujiyama A."/>
            <person name="Harland R.M."/>
            <person name="Taira M."/>
            <person name="Rokhsar D.S."/>
        </authorList>
    </citation>
    <scope>NUCLEOTIDE SEQUENCE [LARGE SCALE GENOMIC DNA]</scope>
    <source>
        <strain evidence="2">J</strain>
    </source>
</reference>
<proteinExistence type="predicted"/>
<evidence type="ECO:0000313" key="1">
    <source>
        <dbReference type="EMBL" id="OCT72784.1"/>
    </source>
</evidence>
<organism evidence="1 2">
    <name type="scientific">Xenopus laevis</name>
    <name type="common">African clawed frog</name>
    <dbReference type="NCBI Taxonomy" id="8355"/>
    <lineage>
        <taxon>Eukaryota</taxon>
        <taxon>Metazoa</taxon>
        <taxon>Chordata</taxon>
        <taxon>Craniata</taxon>
        <taxon>Vertebrata</taxon>
        <taxon>Euteleostomi</taxon>
        <taxon>Amphibia</taxon>
        <taxon>Batrachia</taxon>
        <taxon>Anura</taxon>
        <taxon>Pipoidea</taxon>
        <taxon>Pipidae</taxon>
        <taxon>Xenopodinae</taxon>
        <taxon>Xenopus</taxon>
        <taxon>Xenopus</taxon>
    </lineage>
</organism>
<evidence type="ECO:0000313" key="2">
    <source>
        <dbReference type="Proteomes" id="UP000694892"/>
    </source>
</evidence>
<accession>A0A974HCC6</accession>
<name>A0A974HCC6_XENLA</name>
<sequence length="84" mass="9714">MHLQDNAAHTESFNKPDFKMFCASPHQLSQHLHRISFAFLISVQLQTQLTQLNLQQKQLGAINCQNSHNCQISLRFLGNWCTVY</sequence>